<evidence type="ECO:0000313" key="6">
    <source>
        <dbReference type="EMBL" id="AET40555.1"/>
    </source>
</evidence>
<dbReference type="SMART" id="SM00320">
    <property type="entry name" value="WD40"/>
    <property type="match status" value="4"/>
</dbReference>
<dbReference type="KEGG" id="erc:Ecym_6170"/>
<evidence type="ECO:0000256" key="1">
    <source>
        <dbReference type="ARBA" id="ARBA00004123"/>
    </source>
</evidence>
<dbReference type="OrthoDB" id="196858at2759"/>
<dbReference type="GO" id="GO:0048188">
    <property type="term" value="C:Set1C/COMPASS complex"/>
    <property type="evidence" value="ECO:0007669"/>
    <property type="project" value="EnsemblFungi"/>
</dbReference>
<gene>
    <name evidence="6" type="ordered locus">Ecym_6170</name>
</gene>
<dbReference type="Gene3D" id="2.130.10.10">
    <property type="entry name" value="YVTN repeat-like/Quinoprotein amine dehydrogenase"/>
    <property type="match status" value="2"/>
</dbReference>
<dbReference type="GeneID" id="11472229"/>
<dbReference type="PANTHER" id="PTHR44040">
    <property type="entry name" value="RETINOBLASTOMA-BINDING PROTEIN 5"/>
    <property type="match status" value="1"/>
</dbReference>
<dbReference type="PROSITE" id="PS50294">
    <property type="entry name" value="WD_REPEATS_REGION"/>
    <property type="match status" value="1"/>
</dbReference>
<dbReference type="EMBL" id="CP002502">
    <property type="protein sequence ID" value="AET40555.1"/>
    <property type="molecule type" value="Genomic_DNA"/>
</dbReference>
<reference evidence="7" key="1">
    <citation type="journal article" date="2012" name="G3 (Bethesda)">
        <title>Pichia sorbitophila, an interspecies yeast hybrid reveals early steps of genome resolution following polyploidization.</title>
        <authorList>
            <person name="Leh Louis V."/>
            <person name="Despons L."/>
            <person name="Friedrich A."/>
            <person name="Martin T."/>
            <person name="Durrens P."/>
            <person name="Casaregola S."/>
            <person name="Neuveglise C."/>
            <person name="Fairhead C."/>
            <person name="Marck C."/>
            <person name="Cruz J.A."/>
            <person name="Straub M.L."/>
            <person name="Kugler V."/>
            <person name="Sacerdot C."/>
            <person name="Uzunov Z."/>
            <person name="Thierry A."/>
            <person name="Weiss S."/>
            <person name="Bleykasten C."/>
            <person name="De Montigny J."/>
            <person name="Jacques N."/>
            <person name="Jung P."/>
            <person name="Lemaire M."/>
            <person name="Mallet S."/>
            <person name="Morel G."/>
            <person name="Richard G.F."/>
            <person name="Sarkar A."/>
            <person name="Savel G."/>
            <person name="Schacherer J."/>
            <person name="Seret M.L."/>
            <person name="Talla E."/>
            <person name="Samson G."/>
            <person name="Jubin C."/>
            <person name="Poulain J."/>
            <person name="Vacherie B."/>
            <person name="Barbe V."/>
            <person name="Pelletier E."/>
            <person name="Sherman D.J."/>
            <person name="Westhof E."/>
            <person name="Weissenbach J."/>
            <person name="Baret P.V."/>
            <person name="Wincker P."/>
            <person name="Gaillardin C."/>
            <person name="Dujon B."/>
            <person name="Souciet J.L."/>
        </authorList>
    </citation>
    <scope>NUCLEOTIDE SEQUENCE [LARGE SCALE GENOMIC DNA]</scope>
    <source>
        <strain evidence="7">CBS 270.75 / DBVPG 7215 / KCTC 17166 / NRRL Y-17582</strain>
    </source>
</reference>
<dbReference type="FunCoup" id="G8JV76">
    <property type="interactions" value="943"/>
</dbReference>
<name>G8JV76_ERECY</name>
<organism evidence="6 7">
    <name type="scientific">Eremothecium cymbalariae (strain CBS 270.75 / DBVPG 7215 / KCTC 17166 / NRRL Y-17582)</name>
    <name type="common">Yeast</name>
    <dbReference type="NCBI Taxonomy" id="931890"/>
    <lineage>
        <taxon>Eukaryota</taxon>
        <taxon>Fungi</taxon>
        <taxon>Dikarya</taxon>
        <taxon>Ascomycota</taxon>
        <taxon>Saccharomycotina</taxon>
        <taxon>Saccharomycetes</taxon>
        <taxon>Saccharomycetales</taxon>
        <taxon>Saccharomycetaceae</taxon>
        <taxon>Eremothecium</taxon>
    </lineage>
</organism>
<dbReference type="InterPro" id="IPR036322">
    <property type="entry name" value="WD40_repeat_dom_sf"/>
</dbReference>
<dbReference type="PANTHER" id="PTHR44040:SF1">
    <property type="entry name" value="RETINOBLASTOMA-BINDING PROTEIN 5"/>
    <property type="match status" value="1"/>
</dbReference>
<dbReference type="SUPFAM" id="SSF50978">
    <property type="entry name" value="WD40 repeat-like"/>
    <property type="match status" value="1"/>
</dbReference>
<dbReference type="OMA" id="DYEDDIM"/>
<dbReference type="GO" id="GO:0042800">
    <property type="term" value="F:histone H3K4 methyltransferase activity"/>
    <property type="evidence" value="ECO:0007669"/>
    <property type="project" value="EnsemblFungi"/>
</dbReference>
<evidence type="ECO:0000256" key="3">
    <source>
        <dbReference type="ARBA" id="ARBA00022737"/>
    </source>
</evidence>
<dbReference type="Proteomes" id="UP000006790">
    <property type="component" value="Chromosome 6"/>
</dbReference>
<dbReference type="InterPro" id="IPR037850">
    <property type="entry name" value="RBBP5/Swd1"/>
</dbReference>
<dbReference type="GO" id="GO:0000723">
    <property type="term" value="P:telomere maintenance"/>
    <property type="evidence" value="ECO:0007669"/>
    <property type="project" value="EnsemblFungi"/>
</dbReference>
<keyword evidence="4" id="KW-0539">Nucleus</keyword>
<dbReference type="Pfam" id="PF00400">
    <property type="entry name" value="WD40"/>
    <property type="match status" value="2"/>
</dbReference>
<evidence type="ECO:0000256" key="4">
    <source>
        <dbReference type="ARBA" id="ARBA00023242"/>
    </source>
</evidence>
<dbReference type="AlphaFoldDB" id="G8JV76"/>
<comment type="subcellular location">
    <subcellularLocation>
        <location evidence="1">Nucleus</location>
    </subcellularLocation>
</comment>
<evidence type="ECO:0000256" key="5">
    <source>
        <dbReference type="PROSITE-ProRule" id="PRU00221"/>
    </source>
</evidence>
<feature type="repeat" description="WD" evidence="5">
    <location>
        <begin position="69"/>
        <end position="103"/>
    </location>
</feature>
<sequence>MANRLLQDPFSVLKEYPEKLTDTFEIPLQGECLQFSHGGDYLAVGCSNGSIVIYDMDTKKPISMLGNRGGSHVRSVQSVSWSQCGRYLFSSSRDWSVKMWDLKMPWRCYKGYRFDGPVWTCDILGIDANRCVATVLEQKYGFMIDFSHDIATAVEIRDPAMELEQQEVKDYGYTLVTCLHPRLKEVIITGTSNGWVIIYRILPQDSGFKLIKKAFIGNSNIKHIIITPYGDRVAINCSDRSIRQYSFTIDEDSFEINLDLEHKYQDVINKLQWNSIAFSNHSGEYIVASAHGSSAHDLYLWETGSGTLVRVLEGPEEELLNIDWNFYNMCITSNGLESGNVYIWSIIIPPKWSALAPDFEEVEENVEYREKEDEFDQLDELGHQQEQDEAEEVYIDLRTKEKFDVRGNDLSLEKFIIPTDYEGILMVKGLQATSNTSWIN</sequence>
<dbReference type="STRING" id="931890.G8JV76"/>
<evidence type="ECO:0000313" key="7">
    <source>
        <dbReference type="Proteomes" id="UP000006790"/>
    </source>
</evidence>
<dbReference type="GO" id="GO:0031509">
    <property type="term" value="P:subtelomeric heterochromatin formation"/>
    <property type="evidence" value="ECO:0007669"/>
    <property type="project" value="EnsemblFungi"/>
</dbReference>
<keyword evidence="7" id="KW-1185">Reference proteome</keyword>
<proteinExistence type="predicted"/>
<keyword evidence="3" id="KW-0677">Repeat</keyword>
<dbReference type="InterPro" id="IPR001680">
    <property type="entry name" value="WD40_rpt"/>
</dbReference>
<dbReference type="GO" id="GO:0006355">
    <property type="term" value="P:regulation of DNA-templated transcription"/>
    <property type="evidence" value="ECO:0007669"/>
    <property type="project" value="EnsemblFungi"/>
</dbReference>
<dbReference type="RefSeq" id="XP_003647372.1">
    <property type="nucleotide sequence ID" value="XM_003647324.1"/>
</dbReference>
<dbReference type="InterPro" id="IPR015943">
    <property type="entry name" value="WD40/YVTN_repeat-like_dom_sf"/>
</dbReference>
<dbReference type="eggNOG" id="KOG1273">
    <property type="taxonomic scope" value="Eukaryota"/>
</dbReference>
<dbReference type="HOGENOM" id="CLU_032142_0_0_1"/>
<dbReference type="PROSITE" id="PS00678">
    <property type="entry name" value="WD_REPEATS_1"/>
    <property type="match status" value="1"/>
</dbReference>
<keyword evidence="2 5" id="KW-0853">WD repeat</keyword>
<accession>G8JV76</accession>
<dbReference type="InterPro" id="IPR019775">
    <property type="entry name" value="WD40_repeat_CS"/>
</dbReference>
<evidence type="ECO:0000256" key="2">
    <source>
        <dbReference type="ARBA" id="ARBA00022574"/>
    </source>
</evidence>
<dbReference type="GO" id="GO:0000781">
    <property type="term" value="C:chromosome, telomeric region"/>
    <property type="evidence" value="ECO:0007669"/>
    <property type="project" value="GOC"/>
</dbReference>
<protein>
    <submittedName>
        <fullName evidence="6">Uncharacterized protein</fullName>
    </submittedName>
</protein>
<dbReference type="PROSITE" id="PS50082">
    <property type="entry name" value="WD_REPEATS_2"/>
    <property type="match status" value="1"/>
</dbReference>
<dbReference type="InParanoid" id="G8JV76"/>